<dbReference type="InterPro" id="IPR054722">
    <property type="entry name" value="PolX-like_BBD"/>
</dbReference>
<dbReference type="Proteomes" id="UP000765509">
    <property type="component" value="Unassembled WGS sequence"/>
</dbReference>
<keyword evidence="3" id="KW-1185">Reference proteome</keyword>
<reference evidence="2" key="1">
    <citation type="submission" date="2021-03" db="EMBL/GenBank/DDBJ databases">
        <title>Draft genome sequence of rust myrtle Austropuccinia psidii MF-1, a brazilian biotype.</title>
        <authorList>
            <person name="Quecine M.C."/>
            <person name="Pachon D.M.R."/>
            <person name="Bonatelli M.L."/>
            <person name="Correr F.H."/>
            <person name="Franceschini L.M."/>
            <person name="Leite T.F."/>
            <person name="Margarido G.R.A."/>
            <person name="Almeida C.A."/>
            <person name="Ferrarezi J.A."/>
            <person name="Labate C.A."/>
        </authorList>
    </citation>
    <scope>NUCLEOTIDE SEQUENCE</scope>
    <source>
        <strain evidence="2">MF-1</strain>
    </source>
</reference>
<evidence type="ECO:0000313" key="2">
    <source>
        <dbReference type="EMBL" id="MBW0478649.1"/>
    </source>
</evidence>
<dbReference type="Pfam" id="PF22936">
    <property type="entry name" value="Pol_BBD"/>
    <property type="match status" value="1"/>
</dbReference>
<proteinExistence type="predicted"/>
<name>A0A9Q3C570_9BASI</name>
<dbReference type="AlphaFoldDB" id="A0A9Q3C570"/>
<protein>
    <recommendedName>
        <fullName evidence="1">Retrovirus-related Pol polyprotein from transposon TNT 1-94-like beta-barrel domain-containing protein</fullName>
    </recommendedName>
</protein>
<accession>A0A9Q3C570</accession>
<evidence type="ECO:0000313" key="3">
    <source>
        <dbReference type="Proteomes" id="UP000765509"/>
    </source>
</evidence>
<sequence>MSTAVFHPIKVSATIPTAEELFKEVKLGILRQSGTKDHSSLALQICSKPKKEICHKGKHNHLSNHSESKSFQLFPEKREAYHHRRNDKHQELMGSGLAFCNNTNNISNKPVLDSGCYNTIAPTSDLFSNISPSSKTLLAANGSDMRFTSEGILHLNKTNGTILIPNSFIVPSASSVLVSLVPFLNNGATLKSFKGGGNNFDKNGNLILSTKIVKKKFLIDTPTSNIALSFLANLLLILHNSL</sequence>
<gene>
    <name evidence="2" type="ORF">O181_018364</name>
</gene>
<comment type="caution">
    <text evidence="2">The sequence shown here is derived from an EMBL/GenBank/DDBJ whole genome shotgun (WGS) entry which is preliminary data.</text>
</comment>
<evidence type="ECO:0000259" key="1">
    <source>
        <dbReference type="Pfam" id="PF22936"/>
    </source>
</evidence>
<dbReference type="EMBL" id="AVOT02005263">
    <property type="protein sequence ID" value="MBW0478649.1"/>
    <property type="molecule type" value="Genomic_DNA"/>
</dbReference>
<feature type="domain" description="Retrovirus-related Pol polyprotein from transposon TNT 1-94-like beta-barrel" evidence="1">
    <location>
        <begin position="111"/>
        <end position="187"/>
    </location>
</feature>
<organism evidence="2 3">
    <name type="scientific">Austropuccinia psidii MF-1</name>
    <dbReference type="NCBI Taxonomy" id="1389203"/>
    <lineage>
        <taxon>Eukaryota</taxon>
        <taxon>Fungi</taxon>
        <taxon>Dikarya</taxon>
        <taxon>Basidiomycota</taxon>
        <taxon>Pucciniomycotina</taxon>
        <taxon>Pucciniomycetes</taxon>
        <taxon>Pucciniales</taxon>
        <taxon>Sphaerophragmiaceae</taxon>
        <taxon>Austropuccinia</taxon>
    </lineage>
</organism>